<dbReference type="PANTHER" id="PTHR23090:SF9">
    <property type="entry name" value="GLUTAMINE-DEPENDENT NAD(+) SYNTHETASE"/>
    <property type="match status" value="1"/>
</dbReference>
<evidence type="ECO:0000256" key="8">
    <source>
        <dbReference type="HAMAP-Rule" id="MF_00193"/>
    </source>
</evidence>
<dbReference type="GO" id="GO:0003952">
    <property type="term" value="F:NAD+ synthase (glutamine-hydrolyzing) activity"/>
    <property type="evidence" value="ECO:0007669"/>
    <property type="project" value="InterPro"/>
</dbReference>
<dbReference type="GO" id="GO:0005737">
    <property type="term" value="C:cytoplasm"/>
    <property type="evidence" value="ECO:0007669"/>
    <property type="project" value="InterPro"/>
</dbReference>
<dbReference type="PANTHER" id="PTHR23090">
    <property type="entry name" value="NH 3 /GLUTAMINE-DEPENDENT NAD + SYNTHETASE"/>
    <property type="match status" value="1"/>
</dbReference>
<accession>A0A328QAN7</accession>
<evidence type="ECO:0000313" key="12">
    <source>
        <dbReference type="EMBL" id="RAP03728.1"/>
    </source>
</evidence>
<dbReference type="EMBL" id="NGJK01000010">
    <property type="protein sequence ID" value="RAP03728.1"/>
    <property type="molecule type" value="Genomic_DNA"/>
</dbReference>
<dbReference type="GO" id="GO:0005524">
    <property type="term" value="F:ATP binding"/>
    <property type="evidence" value="ECO:0007669"/>
    <property type="project" value="UniProtKB-UniRule"/>
</dbReference>
<comment type="pathway">
    <text evidence="8">Cofactor biosynthesis; NAD(+) biosynthesis; NAD(+) from deamido-NAD(+) (ammonia route): step 1/1.</text>
</comment>
<evidence type="ECO:0000313" key="13">
    <source>
        <dbReference type="Proteomes" id="UP000248557"/>
    </source>
</evidence>
<feature type="binding site" evidence="8">
    <location>
        <begin position="35"/>
        <end position="42"/>
    </location>
    <ligand>
        <name>ATP</name>
        <dbReference type="ChEBI" id="CHEBI:30616"/>
    </ligand>
</feature>
<comment type="function">
    <text evidence="8">Catalyzes the ATP-dependent amidation of deamido-NAD to form NAD. Uses ammonia as a nitrogen source.</text>
</comment>
<feature type="binding site" evidence="8">
    <location>
        <position position="163"/>
    </location>
    <ligand>
        <name>deamido-NAD(+)</name>
        <dbReference type="ChEBI" id="CHEBI:58437"/>
        <note>ligand shared between two neighboring subunits</note>
    </ligand>
</feature>
<feature type="domain" description="NAD/GMP synthase" evidence="11">
    <location>
        <begin position="13"/>
        <end position="257"/>
    </location>
</feature>
<dbReference type="AlphaFoldDB" id="A0A328QAN7"/>
<dbReference type="GO" id="GO:0009435">
    <property type="term" value="P:NAD+ biosynthetic process"/>
    <property type="evidence" value="ECO:0007669"/>
    <property type="project" value="UniProtKB-UniRule"/>
</dbReference>
<dbReference type="Proteomes" id="UP000248557">
    <property type="component" value="Unassembled WGS sequence"/>
</dbReference>
<dbReference type="UniPathway" id="UPA00253">
    <property type="reaction ID" value="UER00333"/>
</dbReference>
<gene>
    <name evidence="8" type="primary">nadE</name>
    <name evidence="12" type="ORF">CA615_00860</name>
</gene>
<dbReference type="GO" id="GO:0004359">
    <property type="term" value="F:glutaminase activity"/>
    <property type="evidence" value="ECO:0007669"/>
    <property type="project" value="InterPro"/>
</dbReference>
<evidence type="ECO:0000256" key="6">
    <source>
        <dbReference type="ARBA" id="ARBA00022842"/>
    </source>
</evidence>
<sequence length="265" mass="29749">MIDLPEFDARKFIERACEFIKEKVDESNSDGVVIGLSGGIDSCVVACLAVRALGPLRVRGYILPTITTSDQDLYDAKLIKDELDIESEYISIGSIYDEFISSCEIKNLPQDNINLARGNLKPRIRMSILYYYATIYNSLVIGTGNKTELQVGYFTKHGDGGVDLLPIGDLYKMDVKKVAQELGVPSLIIKKPPTAGLWEGQTDEEELGMTYNILDKLLYLYLEEEYSMPDIAKELEIPESEVERIINMVNNASHKRNKIPILSKN</sequence>
<evidence type="ECO:0000259" key="11">
    <source>
        <dbReference type="Pfam" id="PF02540"/>
    </source>
</evidence>
<dbReference type="Pfam" id="PF02540">
    <property type="entry name" value="NAD_synthase"/>
    <property type="match status" value="1"/>
</dbReference>
<dbReference type="RefSeq" id="WP_011405787.1">
    <property type="nucleotide sequence ID" value="NZ_CATZNA010000001.1"/>
</dbReference>
<keyword evidence="5 8" id="KW-0067">ATP-binding</keyword>
<keyword evidence="3 8" id="KW-0479">Metal-binding</keyword>
<keyword evidence="7 8" id="KW-0520">NAD</keyword>
<dbReference type="NCBIfam" id="TIGR00552">
    <property type="entry name" value="nadE"/>
    <property type="match status" value="1"/>
</dbReference>
<feature type="binding site" description="in other chain" evidence="8">
    <location>
        <position position="123"/>
    </location>
    <ligand>
        <name>deamido-NAD(+)</name>
        <dbReference type="ChEBI" id="CHEBI:58437"/>
        <note>ligand shared between two neighboring subunits</note>
    </ligand>
</feature>
<dbReference type="GO" id="GO:0046872">
    <property type="term" value="F:metal ion binding"/>
    <property type="evidence" value="ECO:0007669"/>
    <property type="project" value="UniProtKB-KW"/>
</dbReference>
<dbReference type="InterPro" id="IPR003694">
    <property type="entry name" value="NAD_synthase"/>
</dbReference>
<dbReference type="InterPro" id="IPR022926">
    <property type="entry name" value="NH(3)-dep_NAD(+)_synth"/>
</dbReference>
<comment type="catalytic activity">
    <reaction evidence="8 10">
        <text>deamido-NAD(+) + NH4(+) + ATP = AMP + diphosphate + NAD(+) + H(+)</text>
        <dbReference type="Rhea" id="RHEA:21188"/>
        <dbReference type="ChEBI" id="CHEBI:15378"/>
        <dbReference type="ChEBI" id="CHEBI:28938"/>
        <dbReference type="ChEBI" id="CHEBI:30616"/>
        <dbReference type="ChEBI" id="CHEBI:33019"/>
        <dbReference type="ChEBI" id="CHEBI:57540"/>
        <dbReference type="ChEBI" id="CHEBI:58437"/>
        <dbReference type="ChEBI" id="CHEBI:456215"/>
        <dbReference type="EC" id="6.3.1.5"/>
    </reaction>
</comment>
<feature type="binding site" description="in other chain" evidence="8">
    <location>
        <position position="156"/>
    </location>
    <ligand>
        <name>deamido-NAD(+)</name>
        <dbReference type="ChEBI" id="CHEBI:58437"/>
        <note>ligand shared between two neighboring subunits</note>
    </ligand>
</feature>
<dbReference type="HAMAP" id="MF_00193">
    <property type="entry name" value="NadE_ammonia_dep"/>
    <property type="match status" value="1"/>
</dbReference>
<dbReference type="CDD" id="cd00553">
    <property type="entry name" value="NAD_synthase"/>
    <property type="match status" value="1"/>
</dbReference>
<feature type="binding site" evidence="8">
    <location>
        <position position="172"/>
    </location>
    <ligand>
        <name>ATP</name>
        <dbReference type="ChEBI" id="CHEBI:30616"/>
    </ligand>
</feature>
<dbReference type="NCBIfam" id="NF010587">
    <property type="entry name" value="PRK13980.1"/>
    <property type="match status" value="1"/>
</dbReference>
<dbReference type="GO" id="GO:0008795">
    <property type="term" value="F:NAD+ synthase activity"/>
    <property type="evidence" value="ECO:0007669"/>
    <property type="project" value="UniProtKB-UniRule"/>
</dbReference>
<feature type="binding site" evidence="8">
    <location>
        <position position="143"/>
    </location>
    <ligand>
        <name>ATP</name>
        <dbReference type="ChEBI" id="CHEBI:30616"/>
    </ligand>
</feature>
<proteinExistence type="inferred from homology"/>
<dbReference type="SUPFAM" id="SSF52402">
    <property type="entry name" value="Adenine nucleotide alpha hydrolases-like"/>
    <property type="match status" value="1"/>
</dbReference>
<dbReference type="InterPro" id="IPR022310">
    <property type="entry name" value="NAD/GMP_synthase"/>
</dbReference>
<comment type="caution">
    <text evidence="12">The sequence shown here is derived from an EMBL/GenBank/DDBJ whole genome shotgun (WGS) entry which is preliminary data.</text>
</comment>
<comment type="similarity">
    <text evidence="1 8 9">Belongs to the NAD synthetase family.</text>
</comment>
<evidence type="ECO:0000256" key="10">
    <source>
        <dbReference type="RuleBase" id="RU003812"/>
    </source>
</evidence>
<dbReference type="FunFam" id="3.40.50.620:FF:000106">
    <property type="entry name" value="Glutamine-dependent NAD(+) synthetase"/>
    <property type="match status" value="1"/>
</dbReference>
<feature type="binding site" description="in other chain" evidence="8">
    <location>
        <begin position="254"/>
        <end position="255"/>
    </location>
    <ligand>
        <name>deamido-NAD(+)</name>
        <dbReference type="ChEBI" id="CHEBI:58437"/>
        <note>ligand shared between two neighboring subunits</note>
    </ligand>
</feature>
<feature type="binding site" evidence="8">
    <location>
        <position position="41"/>
    </location>
    <ligand>
        <name>Mg(2+)</name>
        <dbReference type="ChEBI" id="CHEBI:18420"/>
    </ligand>
</feature>
<evidence type="ECO:0000256" key="3">
    <source>
        <dbReference type="ARBA" id="ARBA00022723"/>
    </source>
</evidence>
<evidence type="ECO:0000256" key="2">
    <source>
        <dbReference type="ARBA" id="ARBA00022598"/>
    </source>
</evidence>
<feature type="binding site" evidence="8">
    <location>
        <position position="194"/>
    </location>
    <ligand>
        <name>ATP</name>
        <dbReference type="ChEBI" id="CHEBI:30616"/>
    </ligand>
</feature>
<reference evidence="12 13" key="1">
    <citation type="submission" date="2017-05" db="EMBL/GenBank/DDBJ databases">
        <title>Host range expansion of the Methanosphaera genus to humans and monogastric animals involves recent and extensive reduction in genome content.</title>
        <authorList>
            <person name="Hoedt E.C."/>
            <person name="Volmer J.G."/>
            <person name="Parks D.H."/>
            <person name="Rosewarne C.P."/>
            <person name="Denman S.E."/>
            <person name="Mcsweeney C.S."/>
            <person name="O Cuiv P."/>
            <person name="Hugenholtz P."/>
            <person name="Tyson G.W."/>
            <person name="Morrison M."/>
        </authorList>
    </citation>
    <scope>NUCLEOTIDE SEQUENCE [LARGE SCALE GENOMIC DNA]</scope>
    <source>
        <strain evidence="12 13">PA5</strain>
    </source>
</reference>
<keyword evidence="6 8" id="KW-0460">Magnesium</keyword>
<dbReference type="InterPro" id="IPR014729">
    <property type="entry name" value="Rossmann-like_a/b/a_fold"/>
</dbReference>
<evidence type="ECO:0000256" key="9">
    <source>
        <dbReference type="RuleBase" id="RU003811"/>
    </source>
</evidence>
<organism evidence="12 13">
    <name type="scientific">Methanosphaera stadtmanae</name>
    <dbReference type="NCBI Taxonomy" id="2317"/>
    <lineage>
        <taxon>Archaea</taxon>
        <taxon>Methanobacteriati</taxon>
        <taxon>Methanobacteriota</taxon>
        <taxon>Methanomada group</taxon>
        <taxon>Methanobacteria</taxon>
        <taxon>Methanobacteriales</taxon>
        <taxon>Methanobacteriaceae</taxon>
        <taxon>Methanosphaera</taxon>
    </lineage>
</organism>
<name>A0A328QAN7_9EURY</name>
<evidence type="ECO:0000256" key="7">
    <source>
        <dbReference type="ARBA" id="ARBA00023027"/>
    </source>
</evidence>
<comment type="subunit">
    <text evidence="8">Homodimer.</text>
</comment>
<evidence type="ECO:0000256" key="5">
    <source>
        <dbReference type="ARBA" id="ARBA00022840"/>
    </source>
</evidence>
<dbReference type="Gene3D" id="3.40.50.620">
    <property type="entry name" value="HUPs"/>
    <property type="match status" value="1"/>
</dbReference>
<protein>
    <recommendedName>
        <fullName evidence="8 10">NH(3)-dependent NAD(+) synthetase</fullName>
        <ecNumber evidence="8 10">6.3.1.5</ecNumber>
    </recommendedName>
</protein>
<keyword evidence="4 8" id="KW-0547">Nucleotide-binding</keyword>
<dbReference type="EC" id="6.3.1.5" evidence="8 10"/>
<keyword evidence="2 8" id="KW-0436">Ligase</keyword>
<dbReference type="GeneID" id="3856044"/>
<feature type="binding site" evidence="8">
    <location>
        <position position="148"/>
    </location>
    <ligand>
        <name>Mg(2+)</name>
        <dbReference type="ChEBI" id="CHEBI:18420"/>
    </ligand>
</feature>
<evidence type="ECO:0000256" key="4">
    <source>
        <dbReference type="ARBA" id="ARBA00022741"/>
    </source>
</evidence>
<dbReference type="OMA" id="FCARLRM"/>
<evidence type="ECO:0000256" key="1">
    <source>
        <dbReference type="ARBA" id="ARBA00005859"/>
    </source>
</evidence>